<dbReference type="SMART" id="SM00052">
    <property type="entry name" value="EAL"/>
    <property type="match status" value="1"/>
</dbReference>
<evidence type="ECO:0000313" key="4">
    <source>
        <dbReference type="Proteomes" id="UP001232445"/>
    </source>
</evidence>
<dbReference type="Pfam" id="PF08448">
    <property type="entry name" value="PAS_4"/>
    <property type="match status" value="1"/>
</dbReference>
<dbReference type="PROSITE" id="PS50883">
    <property type="entry name" value="EAL"/>
    <property type="match status" value="1"/>
</dbReference>
<dbReference type="RefSeq" id="WP_307340659.1">
    <property type="nucleotide sequence ID" value="NZ_JAUSUQ010000010.1"/>
</dbReference>
<feature type="domain" description="EAL" evidence="2">
    <location>
        <begin position="168"/>
        <end position="421"/>
    </location>
</feature>
<dbReference type="PROSITE" id="PS50112">
    <property type="entry name" value="PAS"/>
    <property type="match status" value="1"/>
</dbReference>
<dbReference type="PANTHER" id="PTHR33121">
    <property type="entry name" value="CYCLIC DI-GMP PHOSPHODIESTERASE PDEF"/>
    <property type="match status" value="1"/>
</dbReference>
<keyword evidence="4" id="KW-1185">Reference proteome</keyword>
<dbReference type="Pfam" id="PF00563">
    <property type="entry name" value="EAL"/>
    <property type="match status" value="1"/>
</dbReference>
<dbReference type="InterPro" id="IPR013656">
    <property type="entry name" value="PAS_4"/>
</dbReference>
<dbReference type="SUPFAM" id="SSF55785">
    <property type="entry name" value="PYP-like sensor domain (PAS domain)"/>
    <property type="match status" value="1"/>
</dbReference>
<evidence type="ECO:0000313" key="3">
    <source>
        <dbReference type="EMBL" id="MDQ0339923.1"/>
    </source>
</evidence>
<dbReference type="InterPro" id="IPR000014">
    <property type="entry name" value="PAS"/>
</dbReference>
<dbReference type="InterPro" id="IPR035919">
    <property type="entry name" value="EAL_sf"/>
</dbReference>
<evidence type="ECO:0000259" key="2">
    <source>
        <dbReference type="PROSITE" id="PS50883"/>
    </source>
</evidence>
<feature type="domain" description="PAS" evidence="1">
    <location>
        <begin position="27"/>
        <end position="112"/>
    </location>
</feature>
<dbReference type="InterPro" id="IPR001633">
    <property type="entry name" value="EAL_dom"/>
</dbReference>
<dbReference type="SMART" id="SM00091">
    <property type="entry name" value="PAS"/>
    <property type="match status" value="1"/>
</dbReference>
<gene>
    <name evidence="3" type="ORF">J2S00_002718</name>
</gene>
<protein>
    <submittedName>
        <fullName evidence="3">EAL domain-containing protein (Putative c-di-GMP-specific phosphodiesterase class I)</fullName>
    </submittedName>
</protein>
<dbReference type="Proteomes" id="UP001232445">
    <property type="component" value="Unassembled WGS sequence"/>
</dbReference>
<dbReference type="EMBL" id="JAUSUQ010000010">
    <property type="protein sequence ID" value="MDQ0339923.1"/>
    <property type="molecule type" value="Genomic_DNA"/>
</dbReference>
<comment type="caution">
    <text evidence="3">The sequence shown here is derived from an EMBL/GenBank/DDBJ whole genome shotgun (WGS) entry which is preliminary data.</text>
</comment>
<reference evidence="3 4" key="1">
    <citation type="submission" date="2023-07" db="EMBL/GenBank/DDBJ databases">
        <title>Genomic Encyclopedia of Type Strains, Phase IV (KMG-IV): sequencing the most valuable type-strain genomes for metagenomic binning, comparative biology and taxonomic classification.</title>
        <authorList>
            <person name="Goeker M."/>
        </authorList>
    </citation>
    <scope>NUCLEOTIDE SEQUENCE [LARGE SCALE GENOMIC DNA]</scope>
    <source>
        <strain evidence="3 4">DSM 17740</strain>
    </source>
</reference>
<proteinExistence type="predicted"/>
<accession>A0ABU0CU18</accession>
<dbReference type="InterPro" id="IPR035965">
    <property type="entry name" value="PAS-like_dom_sf"/>
</dbReference>
<dbReference type="SUPFAM" id="SSF141868">
    <property type="entry name" value="EAL domain-like"/>
    <property type="match status" value="1"/>
</dbReference>
<dbReference type="Gene3D" id="3.30.450.20">
    <property type="entry name" value="PAS domain"/>
    <property type="match status" value="1"/>
</dbReference>
<sequence length="421" mass="48602">MVRKGNQSVQADAHIVSPKLGQALAKSGQQIFNILENTQDGFIALNQQWEFIYLNQSIERLFNIDRFSLFGKNIWRTFPQLKGSKFYTESTHASRSQTVRSFTELYPALNRRYEVTVYPSQDILVIYFRDMTGQQRTQSIQHDVVSYGEKSNPHVYHKQDMNFDQLRGILLENELHHALAKKQFRVYYQPQIDTTTRSICGMEALIRWQHPSLGLVPPNEFLPLTEANGLIRSIGEWVLQTACQQAKVWQQQGFSPIQVSVNFSAIQFQQDHLADMVQQILDHTRLAPSQLRVEITESAMMASLEHTAQILNQLRSLGIQIVIDDFGTCYSSLQYLKDFPVDMIKIDRSFIKDIQNRYKDQEIVRAVIELAHRLGVKVCAEGVEDEDQFNLLKNLGCDEAQGFLFSRPIPPEQIRQLLHTR</sequence>
<name>A0ABU0CU18_9BACI</name>
<dbReference type="Gene3D" id="3.20.20.450">
    <property type="entry name" value="EAL domain"/>
    <property type="match status" value="1"/>
</dbReference>
<dbReference type="CDD" id="cd01948">
    <property type="entry name" value="EAL"/>
    <property type="match status" value="1"/>
</dbReference>
<dbReference type="PANTHER" id="PTHR33121:SF71">
    <property type="entry name" value="OXYGEN SENSOR PROTEIN DOSP"/>
    <property type="match status" value="1"/>
</dbReference>
<dbReference type="InterPro" id="IPR050706">
    <property type="entry name" value="Cyclic-di-GMP_PDE-like"/>
</dbReference>
<evidence type="ECO:0000259" key="1">
    <source>
        <dbReference type="PROSITE" id="PS50112"/>
    </source>
</evidence>
<organism evidence="3 4">
    <name type="scientific">Caldalkalibacillus uzonensis</name>
    <dbReference type="NCBI Taxonomy" id="353224"/>
    <lineage>
        <taxon>Bacteria</taxon>
        <taxon>Bacillati</taxon>
        <taxon>Bacillota</taxon>
        <taxon>Bacilli</taxon>
        <taxon>Bacillales</taxon>
        <taxon>Bacillaceae</taxon>
        <taxon>Caldalkalibacillus</taxon>
    </lineage>
</organism>